<dbReference type="PRINTS" id="PR00032">
    <property type="entry name" value="HTHARAC"/>
</dbReference>
<dbReference type="Pfam" id="PF12833">
    <property type="entry name" value="HTH_18"/>
    <property type="match status" value="1"/>
</dbReference>
<protein>
    <submittedName>
        <fullName evidence="5">Helix-turn-helix domain-containing protein</fullName>
    </submittedName>
</protein>
<proteinExistence type="predicted"/>
<dbReference type="EMBL" id="WNVC01001139">
    <property type="protein sequence ID" value="MDZ5001201.1"/>
    <property type="molecule type" value="Genomic_DNA"/>
</dbReference>
<gene>
    <name evidence="5" type="ORF">GNF79_19520</name>
</gene>
<feature type="domain" description="HTH araC/xylS-type" evidence="4">
    <location>
        <begin position="38"/>
        <end position="136"/>
    </location>
</feature>
<evidence type="ECO:0000256" key="3">
    <source>
        <dbReference type="ARBA" id="ARBA00023163"/>
    </source>
</evidence>
<dbReference type="SUPFAM" id="SSF46689">
    <property type="entry name" value="Homeodomain-like"/>
    <property type="match status" value="2"/>
</dbReference>
<keyword evidence="1" id="KW-0805">Transcription regulation</keyword>
<dbReference type="PROSITE" id="PS01124">
    <property type="entry name" value="HTH_ARAC_FAMILY_2"/>
    <property type="match status" value="1"/>
</dbReference>
<name>A0AAW9IHZ3_CLOPF</name>
<evidence type="ECO:0000259" key="4">
    <source>
        <dbReference type="PROSITE" id="PS01124"/>
    </source>
</evidence>
<dbReference type="AlphaFoldDB" id="A0AAW9IHZ3"/>
<dbReference type="PANTHER" id="PTHR43280:SF28">
    <property type="entry name" value="HTH-TYPE TRANSCRIPTIONAL ACTIVATOR RHAS"/>
    <property type="match status" value="1"/>
</dbReference>
<dbReference type="Proteomes" id="UP001291306">
    <property type="component" value="Unassembled WGS sequence"/>
</dbReference>
<accession>A0AAW9IHZ3</accession>
<evidence type="ECO:0000256" key="1">
    <source>
        <dbReference type="ARBA" id="ARBA00023015"/>
    </source>
</evidence>
<comment type="caution">
    <text evidence="5">The sequence shown here is derived from an EMBL/GenBank/DDBJ whole genome shotgun (WGS) entry which is preliminary data.</text>
</comment>
<organism evidence="5 6">
    <name type="scientific">Clostridium perfringens</name>
    <dbReference type="NCBI Taxonomy" id="1502"/>
    <lineage>
        <taxon>Bacteria</taxon>
        <taxon>Bacillati</taxon>
        <taxon>Bacillota</taxon>
        <taxon>Clostridia</taxon>
        <taxon>Eubacteriales</taxon>
        <taxon>Clostridiaceae</taxon>
        <taxon>Clostridium</taxon>
    </lineage>
</organism>
<keyword evidence="3" id="KW-0804">Transcription</keyword>
<dbReference type="InterPro" id="IPR018060">
    <property type="entry name" value="HTH_AraC"/>
</dbReference>
<evidence type="ECO:0000313" key="6">
    <source>
        <dbReference type="Proteomes" id="UP001291306"/>
    </source>
</evidence>
<dbReference type="SMART" id="SM00342">
    <property type="entry name" value="HTH_ARAC"/>
    <property type="match status" value="1"/>
</dbReference>
<keyword evidence="2" id="KW-0238">DNA-binding</keyword>
<feature type="non-terminal residue" evidence="5">
    <location>
        <position position="1"/>
    </location>
</feature>
<dbReference type="RefSeq" id="WP_322459332.1">
    <property type="nucleotide sequence ID" value="NZ_WNVC01001139.1"/>
</dbReference>
<dbReference type="InterPro" id="IPR018062">
    <property type="entry name" value="HTH_AraC-typ_CS"/>
</dbReference>
<dbReference type="GO" id="GO:0003700">
    <property type="term" value="F:DNA-binding transcription factor activity"/>
    <property type="evidence" value="ECO:0007669"/>
    <property type="project" value="InterPro"/>
</dbReference>
<dbReference type="GO" id="GO:0043565">
    <property type="term" value="F:sequence-specific DNA binding"/>
    <property type="evidence" value="ECO:0007669"/>
    <property type="project" value="InterPro"/>
</dbReference>
<evidence type="ECO:0000256" key="2">
    <source>
        <dbReference type="ARBA" id="ARBA00023125"/>
    </source>
</evidence>
<dbReference type="PANTHER" id="PTHR43280">
    <property type="entry name" value="ARAC-FAMILY TRANSCRIPTIONAL REGULATOR"/>
    <property type="match status" value="1"/>
</dbReference>
<evidence type="ECO:0000313" key="5">
    <source>
        <dbReference type="EMBL" id="MDZ5001201.1"/>
    </source>
</evidence>
<dbReference type="InterPro" id="IPR020449">
    <property type="entry name" value="Tscrpt_reg_AraC-type_HTH"/>
</dbReference>
<reference evidence="5" key="1">
    <citation type="submission" date="2019-11" db="EMBL/GenBank/DDBJ databases">
        <title>Characterization of Clostridium perfringens isolates from swine manure treated agricultural soils.</title>
        <authorList>
            <person name="Wushke S.T."/>
        </authorList>
    </citation>
    <scope>NUCLEOTIDE SEQUENCE</scope>
    <source>
        <strain evidence="5">X26</strain>
    </source>
</reference>
<dbReference type="InterPro" id="IPR009057">
    <property type="entry name" value="Homeodomain-like_sf"/>
</dbReference>
<dbReference type="Gene3D" id="1.10.10.60">
    <property type="entry name" value="Homeodomain-like"/>
    <property type="match status" value="2"/>
</dbReference>
<dbReference type="PROSITE" id="PS00041">
    <property type="entry name" value="HTH_ARAC_FAMILY_1"/>
    <property type="match status" value="1"/>
</dbReference>
<sequence>EIKGELFLIFSTIFKEGYVSLNVSSENYSDLIKVGKLKEVIKYIQTNYKNPITIKELADIAQYSEYHFLRFFKSQTGKTCTQYINYFRIQKATLLLFNTNLSITEIAYEVGFGDVSYFIKTFKKFLSISPTKYRKTNL</sequence>